<protein>
    <recommendedName>
        <fullName evidence="4">Methylated-DNA--protein-cysteine methyltransferase</fullName>
        <ecNumber evidence="3">2.1.1.63</ecNumber>
    </recommendedName>
    <alternativeName>
        <fullName evidence="9">6-O-methylguanine-DNA methyltransferase</fullName>
    </alternativeName>
    <alternativeName>
        <fullName evidence="10">O-6-methylguanine-DNA-alkyltransferase</fullName>
    </alternativeName>
</protein>
<evidence type="ECO:0000256" key="11">
    <source>
        <dbReference type="ARBA" id="ARBA00049348"/>
    </source>
</evidence>
<dbReference type="EMBL" id="CP090163">
    <property type="protein sequence ID" value="UJO11767.1"/>
    <property type="molecule type" value="Genomic_DNA"/>
</dbReference>
<dbReference type="OrthoDB" id="1907495at2759"/>
<dbReference type="EC" id="2.1.1.63" evidence="3"/>
<evidence type="ECO:0000313" key="13">
    <source>
        <dbReference type="EMBL" id="UJO11767.1"/>
    </source>
</evidence>
<proteinExistence type="inferred from homology"/>
<evidence type="ECO:0000256" key="3">
    <source>
        <dbReference type="ARBA" id="ARBA00011918"/>
    </source>
</evidence>
<dbReference type="NCBIfam" id="TIGR00589">
    <property type="entry name" value="ogt"/>
    <property type="match status" value="1"/>
</dbReference>
<evidence type="ECO:0000256" key="9">
    <source>
        <dbReference type="ARBA" id="ARBA00030795"/>
    </source>
</evidence>
<dbReference type="GO" id="GO:0003908">
    <property type="term" value="F:methylated-DNA-[protein]-cysteine S-methyltransferase activity"/>
    <property type="evidence" value="ECO:0007669"/>
    <property type="project" value="UniProtKB-EC"/>
</dbReference>
<dbReference type="PANTHER" id="PTHR10815">
    <property type="entry name" value="METHYLATED-DNA--PROTEIN-CYSTEINE METHYLTRANSFERASE"/>
    <property type="match status" value="1"/>
</dbReference>
<dbReference type="KEGG" id="ffu:CLAFUR5_02302"/>
<dbReference type="CDD" id="cd06445">
    <property type="entry name" value="ATase"/>
    <property type="match status" value="1"/>
</dbReference>
<dbReference type="Pfam" id="PF01035">
    <property type="entry name" value="DNA_binding_1"/>
    <property type="match status" value="1"/>
</dbReference>
<keyword evidence="7" id="KW-0227">DNA damage</keyword>
<keyword evidence="8" id="KW-0234">DNA repair</keyword>
<dbReference type="GO" id="GO:0006281">
    <property type="term" value="P:DNA repair"/>
    <property type="evidence" value="ECO:0007669"/>
    <property type="project" value="UniProtKB-KW"/>
</dbReference>
<dbReference type="GeneID" id="71982180"/>
<comment type="catalytic activity">
    <reaction evidence="11">
        <text>a 6-O-methyl-2'-deoxyguanosine in DNA + L-cysteinyl-[protein] = S-methyl-L-cysteinyl-[protein] + a 2'-deoxyguanosine in DNA</text>
        <dbReference type="Rhea" id="RHEA:24000"/>
        <dbReference type="Rhea" id="RHEA-COMP:10131"/>
        <dbReference type="Rhea" id="RHEA-COMP:10132"/>
        <dbReference type="Rhea" id="RHEA-COMP:11367"/>
        <dbReference type="Rhea" id="RHEA-COMP:11368"/>
        <dbReference type="ChEBI" id="CHEBI:29950"/>
        <dbReference type="ChEBI" id="CHEBI:82612"/>
        <dbReference type="ChEBI" id="CHEBI:85445"/>
        <dbReference type="ChEBI" id="CHEBI:85448"/>
        <dbReference type="EC" id="2.1.1.63"/>
    </reaction>
</comment>
<evidence type="ECO:0000313" key="14">
    <source>
        <dbReference type="Proteomes" id="UP000756132"/>
    </source>
</evidence>
<keyword evidence="6" id="KW-0808">Transferase</keyword>
<evidence type="ECO:0000256" key="2">
    <source>
        <dbReference type="ARBA" id="ARBA00008711"/>
    </source>
</evidence>
<evidence type="ECO:0000256" key="7">
    <source>
        <dbReference type="ARBA" id="ARBA00022763"/>
    </source>
</evidence>
<dbReference type="PANTHER" id="PTHR10815:SF13">
    <property type="entry name" value="METHYLATED-DNA--PROTEIN-CYSTEINE METHYLTRANSFERASE"/>
    <property type="match status" value="1"/>
</dbReference>
<organism evidence="13 14">
    <name type="scientific">Passalora fulva</name>
    <name type="common">Tomato leaf mold</name>
    <name type="synonym">Cladosporium fulvum</name>
    <dbReference type="NCBI Taxonomy" id="5499"/>
    <lineage>
        <taxon>Eukaryota</taxon>
        <taxon>Fungi</taxon>
        <taxon>Dikarya</taxon>
        <taxon>Ascomycota</taxon>
        <taxon>Pezizomycotina</taxon>
        <taxon>Dothideomycetes</taxon>
        <taxon>Dothideomycetidae</taxon>
        <taxon>Mycosphaerellales</taxon>
        <taxon>Mycosphaerellaceae</taxon>
        <taxon>Fulvia</taxon>
    </lineage>
</organism>
<reference evidence="13" key="2">
    <citation type="journal article" date="2022" name="Microb. Genom.">
        <title>A chromosome-scale genome assembly of the tomato pathogen Cladosporium fulvum reveals a compartmentalized genome architecture and the presence of a dispensable chromosome.</title>
        <authorList>
            <person name="Zaccaron A.Z."/>
            <person name="Chen L.H."/>
            <person name="Samaras A."/>
            <person name="Stergiopoulos I."/>
        </authorList>
    </citation>
    <scope>NUCLEOTIDE SEQUENCE</scope>
    <source>
        <strain evidence="13">Race5_Kim</strain>
    </source>
</reference>
<dbReference type="Proteomes" id="UP000756132">
    <property type="component" value="Chromosome 1"/>
</dbReference>
<dbReference type="PROSITE" id="PS00374">
    <property type="entry name" value="MGMT"/>
    <property type="match status" value="1"/>
</dbReference>
<evidence type="ECO:0000256" key="5">
    <source>
        <dbReference type="ARBA" id="ARBA00022603"/>
    </source>
</evidence>
<dbReference type="InterPro" id="IPR036388">
    <property type="entry name" value="WH-like_DNA-bd_sf"/>
</dbReference>
<dbReference type="InterPro" id="IPR014048">
    <property type="entry name" value="MethylDNA_cys_MeTrfase_DNA-bd"/>
</dbReference>
<keyword evidence="5 13" id="KW-0489">Methyltransferase</keyword>
<comment type="similarity">
    <text evidence="2">Belongs to the MGMT family.</text>
</comment>
<evidence type="ECO:0000256" key="8">
    <source>
        <dbReference type="ARBA" id="ARBA00023204"/>
    </source>
</evidence>
<dbReference type="SUPFAM" id="SSF46767">
    <property type="entry name" value="Methylated DNA-protein cysteine methyltransferase, C-terminal domain"/>
    <property type="match status" value="1"/>
</dbReference>
<dbReference type="InterPro" id="IPR036217">
    <property type="entry name" value="MethylDNA_cys_MeTrfase_DNAb"/>
</dbReference>
<dbReference type="InterPro" id="IPR001497">
    <property type="entry name" value="MethylDNA_cys_MeTrfase_AS"/>
</dbReference>
<sequence length="92" mass="10013">MAPRIPRLHTSSLTSTTMAKQIKVTAYQERVCSLLQQIPQGKVSTYLALSNALDSSPRAIGGALRRNPFAPEIPCHRVISADGYVGGFKGEW</sequence>
<evidence type="ECO:0000256" key="10">
    <source>
        <dbReference type="ARBA" id="ARBA00031621"/>
    </source>
</evidence>
<dbReference type="RefSeq" id="XP_047756133.1">
    <property type="nucleotide sequence ID" value="XM_047901450.1"/>
</dbReference>
<name>A0A9Q8L6I4_PASFU</name>
<evidence type="ECO:0000259" key="12">
    <source>
        <dbReference type="Pfam" id="PF01035"/>
    </source>
</evidence>
<evidence type="ECO:0000256" key="4">
    <source>
        <dbReference type="ARBA" id="ARBA00015377"/>
    </source>
</evidence>
<evidence type="ECO:0000256" key="6">
    <source>
        <dbReference type="ARBA" id="ARBA00022679"/>
    </source>
</evidence>
<dbReference type="AlphaFoldDB" id="A0A9Q8L6I4"/>
<comment type="catalytic activity">
    <reaction evidence="1">
        <text>a 4-O-methyl-thymidine in DNA + L-cysteinyl-[protein] = a thymidine in DNA + S-methyl-L-cysteinyl-[protein]</text>
        <dbReference type="Rhea" id="RHEA:53428"/>
        <dbReference type="Rhea" id="RHEA-COMP:10131"/>
        <dbReference type="Rhea" id="RHEA-COMP:10132"/>
        <dbReference type="Rhea" id="RHEA-COMP:13555"/>
        <dbReference type="Rhea" id="RHEA-COMP:13556"/>
        <dbReference type="ChEBI" id="CHEBI:29950"/>
        <dbReference type="ChEBI" id="CHEBI:82612"/>
        <dbReference type="ChEBI" id="CHEBI:137386"/>
        <dbReference type="ChEBI" id="CHEBI:137387"/>
        <dbReference type="EC" id="2.1.1.63"/>
    </reaction>
</comment>
<accession>A0A9Q8L6I4</accession>
<dbReference type="Gene3D" id="1.10.10.10">
    <property type="entry name" value="Winged helix-like DNA-binding domain superfamily/Winged helix DNA-binding domain"/>
    <property type="match status" value="1"/>
</dbReference>
<dbReference type="GO" id="GO:0032259">
    <property type="term" value="P:methylation"/>
    <property type="evidence" value="ECO:0007669"/>
    <property type="project" value="UniProtKB-KW"/>
</dbReference>
<reference evidence="13" key="1">
    <citation type="submission" date="2021-12" db="EMBL/GenBank/DDBJ databases">
        <authorList>
            <person name="Zaccaron A."/>
            <person name="Stergiopoulos I."/>
        </authorList>
    </citation>
    <scope>NUCLEOTIDE SEQUENCE</scope>
    <source>
        <strain evidence="13">Race5_Kim</strain>
    </source>
</reference>
<keyword evidence="14" id="KW-1185">Reference proteome</keyword>
<gene>
    <name evidence="13" type="ORF">CLAFUR5_02302</name>
</gene>
<feature type="domain" description="Methylated-DNA-[protein]-cysteine S-methyltransferase DNA binding" evidence="12">
    <location>
        <begin position="27"/>
        <end position="90"/>
    </location>
</feature>
<evidence type="ECO:0000256" key="1">
    <source>
        <dbReference type="ARBA" id="ARBA00001286"/>
    </source>
</evidence>